<accession>A0A074RCX5</accession>
<protein>
    <recommendedName>
        <fullName evidence="4">Transmembrane protein</fullName>
    </recommendedName>
</protein>
<dbReference type="Proteomes" id="UP000027456">
    <property type="component" value="Unassembled WGS sequence"/>
</dbReference>
<evidence type="ECO:0000313" key="2">
    <source>
        <dbReference type="EMBL" id="KEP45021.1"/>
    </source>
</evidence>
<evidence type="ECO:0008006" key="4">
    <source>
        <dbReference type="Google" id="ProtNLM"/>
    </source>
</evidence>
<feature type="chain" id="PRO_5001697827" description="Transmembrane protein" evidence="1">
    <location>
        <begin position="20"/>
        <end position="186"/>
    </location>
</feature>
<dbReference type="Gene3D" id="2.60.40.2970">
    <property type="match status" value="1"/>
</dbReference>
<reference evidence="2 3" key="1">
    <citation type="submission" date="2013-12" db="EMBL/GenBank/DDBJ databases">
        <authorList>
            <person name="Cubeta M."/>
            <person name="Pakala S."/>
            <person name="Fedorova N."/>
            <person name="Thomas E."/>
            <person name="Dean R."/>
            <person name="Jabaji S."/>
            <person name="Neate S."/>
            <person name="Toda T."/>
            <person name="Tavantzis S."/>
            <person name="Vilgalys R."/>
            <person name="Bharathan N."/>
            <person name="Pakala S."/>
            <person name="Losada L.S."/>
            <person name="Zafar N."/>
            <person name="Nierman W."/>
        </authorList>
    </citation>
    <scope>NUCLEOTIDE SEQUENCE [LARGE SCALE GENOMIC DNA]</scope>
    <source>
        <strain evidence="2 3">123E</strain>
    </source>
</reference>
<feature type="signal peptide" evidence="1">
    <location>
        <begin position="1"/>
        <end position="19"/>
    </location>
</feature>
<name>A0A074RCX5_9AGAM</name>
<dbReference type="EMBL" id="AZST01002359">
    <property type="protein sequence ID" value="KEP45021.1"/>
    <property type="molecule type" value="Genomic_DNA"/>
</dbReference>
<dbReference type="HOGENOM" id="CLU_1457834_0_0_1"/>
<comment type="caution">
    <text evidence="2">The sequence shown here is derived from an EMBL/GenBank/DDBJ whole genome shotgun (WGS) entry which is preliminary data.</text>
</comment>
<gene>
    <name evidence="2" type="ORF">V565_329050</name>
</gene>
<keyword evidence="3" id="KW-1185">Reference proteome</keyword>
<sequence>MRASFLLVLTLTSLGYVHANPLALVLTGLATAVIGPAITDIIVHTFLKNGDTPVKLLQDPGTVLSKPNCTMFLSSDNPEELPIDCGMSDDLDEYDRGSSEYDPTTLKLEEDVERRRKWRRALPIIELNPGQTYEHHFNLSKYYDLSKLRPGSYQLHLNNHVRYEDDDGIHNYNIPEPMAISFTWAP</sequence>
<feature type="non-terminal residue" evidence="2">
    <location>
        <position position="186"/>
    </location>
</feature>
<keyword evidence="1" id="KW-0732">Signal</keyword>
<dbReference type="AlphaFoldDB" id="A0A074RCX5"/>
<proteinExistence type="predicted"/>
<evidence type="ECO:0000256" key="1">
    <source>
        <dbReference type="SAM" id="SignalP"/>
    </source>
</evidence>
<organism evidence="2 3">
    <name type="scientific">Rhizoctonia solani 123E</name>
    <dbReference type="NCBI Taxonomy" id="1423351"/>
    <lineage>
        <taxon>Eukaryota</taxon>
        <taxon>Fungi</taxon>
        <taxon>Dikarya</taxon>
        <taxon>Basidiomycota</taxon>
        <taxon>Agaricomycotina</taxon>
        <taxon>Agaricomycetes</taxon>
        <taxon>Cantharellales</taxon>
        <taxon>Ceratobasidiaceae</taxon>
        <taxon>Rhizoctonia</taxon>
    </lineage>
</organism>
<evidence type="ECO:0000313" key="3">
    <source>
        <dbReference type="Proteomes" id="UP000027456"/>
    </source>
</evidence>